<sequence length="154" mass="17712">MANQDSFHLKCREAKHSDYNAVMKIASVETVRDGFDYLPAKFHQWVDDPEAYVLVAEADNKVIAVYVCYMTDGGAYLFHKSIRIAPKLQGKKLLTRIGFELEKALQLRLHPRLLHLERHAIADVKRLYLLKGMNRKDICVIASIHLFTVSHVLH</sequence>
<feature type="domain" description="N-acetyltransferase" evidence="1">
    <location>
        <begin position="9"/>
        <end position="154"/>
    </location>
</feature>
<dbReference type="PANTHER" id="PTHR47403">
    <property type="entry name" value="LOC100145250 PROTEIN"/>
    <property type="match status" value="1"/>
</dbReference>
<dbReference type="Gene3D" id="3.40.630.30">
    <property type="match status" value="1"/>
</dbReference>
<dbReference type="OrthoDB" id="8889733at2759"/>
<evidence type="ECO:0000259" key="1">
    <source>
        <dbReference type="PROSITE" id="PS51186"/>
    </source>
</evidence>
<evidence type="ECO:0000313" key="2">
    <source>
        <dbReference type="Proteomes" id="UP000001554"/>
    </source>
</evidence>
<gene>
    <name evidence="3" type="primary">LOC118430169</name>
</gene>
<accession>A0A9J7NA48</accession>
<dbReference type="InterPro" id="IPR016181">
    <property type="entry name" value="Acyl_CoA_acyltransferase"/>
</dbReference>
<dbReference type="GO" id="GO:0016747">
    <property type="term" value="F:acyltransferase activity, transferring groups other than amino-acyl groups"/>
    <property type="evidence" value="ECO:0007669"/>
    <property type="project" value="InterPro"/>
</dbReference>
<organism evidence="2 3">
    <name type="scientific">Branchiostoma floridae</name>
    <name type="common">Florida lancelet</name>
    <name type="synonym">Amphioxus</name>
    <dbReference type="NCBI Taxonomy" id="7739"/>
    <lineage>
        <taxon>Eukaryota</taxon>
        <taxon>Metazoa</taxon>
        <taxon>Chordata</taxon>
        <taxon>Cephalochordata</taxon>
        <taxon>Leptocardii</taxon>
        <taxon>Amphioxiformes</taxon>
        <taxon>Branchiostomatidae</taxon>
        <taxon>Branchiostoma</taxon>
    </lineage>
</organism>
<evidence type="ECO:0000313" key="3">
    <source>
        <dbReference type="RefSeq" id="XP_035696771.1"/>
    </source>
</evidence>
<dbReference type="InterPro" id="IPR000182">
    <property type="entry name" value="GNAT_dom"/>
</dbReference>
<dbReference type="SUPFAM" id="SSF55729">
    <property type="entry name" value="Acyl-CoA N-acyltransferases (Nat)"/>
    <property type="match status" value="1"/>
</dbReference>
<proteinExistence type="predicted"/>
<reference evidence="3" key="2">
    <citation type="submission" date="2025-08" db="UniProtKB">
        <authorList>
            <consortium name="RefSeq"/>
        </authorList>
    </citation>
    <scope>IDENTIFICATION</scope>
    <source>
        <strain evidence="3">S238N-H82</strain>
        <tissue evidence="3">Testes</tissue>
    </source>
</reference>
<name>A0A9J7NA48_BRAFL</name>
<dbReference type="Proteomes" id="UP000001554">
    <property type="component" value="Chromosome 14"/>
</dbReference>
<dbReference type="GeneID" id="118430169"/>
<dbReference type="RefSeq" id="XP_035696771.1">
    <property type="nucleotide sequence ID" value="XM_035840878.1"/>
</dbReference>
<dbReference type="PANTHER" id="PTHR47403:SF6">
    <property type="entry name" value="N-ACETYLTRANSFERASE DOMAIN-CONTAINING PROTEIN"/>
    <property type="match status" value="1"/>
</dbReference>
<protein>
    <submittedName>
        <fullName evidence="3">Probable N-acetyltransferase 16</fullName>
    </submittedName>
</protein>
<dbReference type="AlphaFoldDB" id="A0A9J7NA48"/>
<keyword evidence="2" id="KW-1185">Reference proteome</keyword>
<dbReference type="KEGG" id="bfo:118430169"/>
<dbReference type="PROSITE" id="PS51186">
    <property type="entry name" value="GNAT"/>
    <property type="match status" value="1"/>
</dbReference>
<reference evidence="2" key="1">
    <citation type="journal article" date="2020" name="Nat. Ecol. Evol.">
        <title>Deeply conserved synteny resolves early events in vertebrate evolution.</title>
        <authorList>
            <person name="Simakov O."/>
            <person name="Marletaz F."/>
            <person name="Yue J.X."/>
            <person name="O'Connell B."/>
            <person name="Jenkins J."/>
            <person name="Brandt A."/>
            <person name="Calef R."/>
            <person name="Tung C.H."/>
            <person name="Huang T.K."/>
            <person name="Schmutz J."/>
            <person name="Satoh N."/>
            <person name="Yu J.K."/>
            <person name="Putnam N.H."/>
            <person name="Green R.E."/>
            <person name="Rokhsar D.S."/>
        </authorList>
    </citation>
    <scope>NUCLEOTIDE SEQUENCE [LARGE SCALE GENOMIC DNA]</scope>
    <source>
        <strain evidence="2">S238N-H82</strain>
    </source>
</reference>
<dbReference type="Pfam" id="PF00583">
    <property type="entry name" value="Acetyltransf_1"/>
    <property type="match status" value="1"/>
</dbReference>